<feature type="transmembrane region" description="Helical" evidence="7">
    <location>
        <begin position="21"/>
        <end position="45"/>
    </location>
</feature>
<feature type="domain" description="MacB-like periplasmic core" evidence="9">
    <location>
        <begin position="21"/>
        <end position="227"/>
    </location>
</feature>
<dbReference type="EMBL" id="FNCQ01000012">
    <property type="protein sequence ID" value="SDG91111.1"/>
    <property type="molecule type" value="Genomic_DNA"/>
</dbReference>
<feature type="domain" description="ABC3 transporter permease C-terminal" evidence="8">
    <location>
        <begin position="293"/>
        <end position="413"/>
    </location>
</feature>
<dbReference type="RefSeq" id="WP_091818345.1">
    <property type="nucleotide sequence ID" value="NZ_FNCQ01000012.1"/>
</dbReference>
<keyword evidence="4 7" id="KW-1133">Transmembrane helix</keyword>
<evidence type="ECO:0000256" key="1">
    <source>
        <dbReference type="ARBA" id="ARBA00004651"/>
    </source>
</evidence>
<dbReference type="Proteomes" id="UP000198779">
    <property type="component" value="Unassembled WGS sequence"/>
</dbReference>
<proteinExistence type="inferred from homology"/>
<sequence length="422" mass="46230">MIDKDFWQEVLQTIRQQKWRSLMTAFGIFWGLLMLMFLIGAGVGFQEGIVGQLKQMPANSVAFSTDATTIAYNGFERGRSWHLEFKDVEAIQTEYPGAVKQAIYVKFLPSADSTLTVSSANATDELVVAGVSPFLAMMAPQRIVVGRYINEFDCDERRKVCVIGNQVAKTLFPDDESSVGQSINIAGTSYDVVGVTKKTNDMVNLGPHESKSVFLPITTAQYVFNAVGQADRMFLVLDDQYPSGDYYKPIDAIIRQRHQIHPDDDVALMSSDLKSQLNQFDIMIGGINVLVWLVGLGTLLAGLIGISNIMMITVKERTQEIGVRRALGAEPWTIIKQIMCESLMLTLAAGIVGIIAGVWCLYAVNRMTAASMGDGGFFTNPHVPFVPAIAALIILIIGGLFAGFVPAKRAMAIKAIEALREE</sequence>
<evidence type="ECO:0000313" key="12">
    <source>
        <dbReference type="Proteomes" id="UP000198779"/>
    </source>
</evidence>
<evidence type="ECO:0000256" key="6">
    <source>
        <dbReference type="ARBA" id="ARBA00038076"/>
    </source>
</evidence>
<dbReference type="GO" id="GO:0005886">
    <property type="term" value="C:plasma membrane"/>
    <property type="evidence" value="ECO:0007669"/>
    <property type="project" value="UniProtKB-SubCell"/>
</dbReference>
<evidence type="ECO:0000256" key="3">
    <source>
        <dbReference type="ARBA" id="ARBA00022692"/>
    </source>
</evidence>
<evidence type="ECO:0000256" key="5">
    <source>
        <dbReference type="ARBA" id="ARBA00023136"/>
    </source>
</evidence>
<evidence type="ECO:0000259" key="9">
    <source>
        <dbReference type="Pfam" id="PF12704"/>
    </source>
</evidence>
<dbReference type="Pfam" id="PF12704">
    <property type="entry name" value="MacB_PCD"/>
    <property type="match status" value="1"/>
</dbReference>
<evidence type="ECO:0000313" key="13">
    <source>
        <dbReference type="Proteomes" id="UP000199134"/>
    </source>
</evidence>
<organism evidence="11 13">
    <name type="scientific">Prevotella communis</name>
    <dbReference type="NCBI Taxonomy" id="2913614"/>
    <lineage>
        <taxon>Bacteria</taxon>
        <taxon>Pseudomonadati</taxon>
        <taxon>Bacteroidota</taxon>
        <taxon>Bacteroidia</taxon>
        <taxon>Bacteroidales</taxon>
        <taxon>Prevotellaceae</taxon>
        <taxon>Prevotella</taxon>
    </lineage>
</organism>
<protein>
    <submittedName>
        <fullName evidence="10 11">ABC transport system permease protein</fullName>
    </submittedName>
</protein>
<comment type="similarity">
    <text evidence="6">Belongs to the ABC-4 integral membrane protein family.</text>
</comment>
<evidence type="ECO:0000256" key="7">
    <source>
        <dbReference type="SAM" id="Phobius"/>
    </source>
</evidence>
<dbReference type="EMBL" id="FNIW01000015">
    <property type="protein sequence ID" value="SDO31163.1"/>
    <property type="molecule type" value="Genomic_DNA"/>
</dbReference>
<dbReference type="GO" id="GO:0022857">
    <property type="term" value="F:transmembrane transporter activity"/>
    <property type="evidence" value="ECO:0007669"/>
    <property type="project" value="TreeGrafter"/>
</dbReference>
<dbReference type="Proteomes" id="UP000199134">
    <property type="component" value="Unassembled WGS sequence"/>
</dbReference>
<evidence type="ECO:0000313" key="11">
    <source>
        <dbReference type="EMBL" id="SDO31163.1"/>
    </source>
</evidence>
<dbReference type="InterPro" id="IPR050250">
    <property type="entry name" value="Macrolide_Exporter_MacB"/>
</dbReference>
<evidence type="ECO:0000259" key="8">
    <source>
        <dbReference type="Pfam" id="PF02687"/>
    </source>
</evidence>
<keyword evidence="5 7" id="KW-0472">Membrane</keyword>
<dbReference type="PANTHER" id="PTHR30572">
    <property type="entry name" value="MEMBRANE COMPONENT OF TRANSPORTER-RELATED"/>
    <property type="match status" value="1"/>
</dbReference>
<feature type="transmembrane region" description="Helical" evidence="7">
    <location>
        <begin position="384"/>
        <end position="405"/>
    </location>
</feature>
<keyword evidence="12" id="KW-1185">Reference proteome</keyword>
<reference evidence="10 13" key="2">
    <citation type="submission" date="2016-10" db="EMBL/GenBank/DDBJ databases">
        <authorList>
            <person name="de Groot N.N."/>
        </authorList>
    </citation>
    <scope>NUCLEOTIDE SEQUENCE [LARGE SCALE GENOMIC DNA]</scope>
    <source>
        <strain evidence="13">BP1-145</strain>
        <strain evidence="10">BP1-148</strain>
    </source>
</reference>
<feature type="transmembrane region" description="Helical" evidence="7">
    <location>
        <begin position="343"/>
        <end position="364"/>
    </location>
</feature>
<accession>A0A1H0IIE8</accession>
<gene>
    <name evidence="11" type="ORF">SAMN04487900_11511</name>
    <name evidence="10" type="ORF">SAMN04487901_11258</name>
</gene>
<accession>A0A1G7Y3V3</accession>
<comment type="subcellular location">
    <subcellularLocation>
        <location evidence="1">Cell membrane</location>
        <topology evidence="1">Multi-pass membrane protein</topology>
    </subcellularLocation>
</comment>
<evidence type="ECO:0000256" key="2">
    <source>
        <dbReference type="ARBA" id="ARBA00022475"/>
    </source>
</evidence>
<dbReference type="InterPro" id="IPR025857">
    <property type="entry name" value="MacB_PCD"/>
</dbReference>
<dbReference type="STRING" id="645274.SAMN04487901_11258"/>
<evidence type="ECO:0000313" key="10">
    <source>
        <dbReference type="EMBL" id="SDG91111.1"/>
    </source>
</evidence>
<feature type="transmembrane region" description="Helical" evidence="7">
    <location>
        <begin position="289"/>
        <end position="314"/>
    </location>
</feature>
<keyword evidence="3 7" id="KW-0812">Transmembrane</keyword>
<dbReference type="PANTHER" id="PTHR30572:SF4">
    <property type="entry name" value="ABC TRANSPORTER PERMEASE YTRF"/>
    <property type="match status" value="1"/>
</dbReference>
<name>A0A1H0IIE8_9BACT</name>
<dbReference type="OrthoDB" id="1109882at2"/>
<keyword evidence="2" id="KW-1003">Cell membrane</keyword>
<evidence type="ECO:0000256" key="4">
    <source>
        <dbReference type="ARBA" id="ARBA00022989"/>
    </source>
</evidence>
<dbReference type="Pfam" id="PF02687">
    <property type="entry name" value="FtsX"/>
    <property type="match status" value="1"/>
</dbReference>
<reference evidence="11 12" key="1">
    <citation type="submission" date="2016-10" db="EMBL/GenBank/DDBJ databases">
        <authorList>
            <person name="Varghese N."/>
            <person name="Submissions S."/>
        </authorList>
    </citation>
    <scope>NUCLEOTIDE SEQUENCE</scope>
    <source>
        <strain evidence="11">BP1-145</strain>
        <strain evidence="12">BP1-148</strain>
    </source>
</reference>
<dbReference type="InterPro" id="IPR003838">
    <property type="entry name" value="ABC3_permease_C"/>
</dbReference>
<dbReference type="AlphaFoldDB" id="A0A1H0IIE8"/>